<dbReference type="AlphaFoldDB" id="A0A6A5EWL4"/>
<feature type="compositionally biased region" description="Basic residues" evidence="1">
    <location>
        <begin position="60"/>
        <end position="71"/>
    </location>
</feature>
<name>A0A6A5EWL4_PERFL</name>
<comment type="caution">
    <text evidence="2">The sequence shown here is derived from an EMBL/GenBank/DDBJ whole genome shotgun (WGS) entry which is preliminary data.</text>
</comment>
<gene>
    <name evidence="2" type="ORF">PFLUV_G00164000</name>
</gene>
<dbReference type="EMBL" id="VHII01000014">
    <property type="protein sequence ID" value="KAF1380463.1"/>
    <property type="molecule type" value="Genomic_DNA"/>
</dbReference>
<reference evidence="2 3" key="1">
    <citation type="submission" date="2019-06" db="EMBL/GenBank/DDBJ databases">
        <title>A chromosome-scale genome assembly of the European perch, Perca fluviatilis.</title>
        <authorList>
            <person name="Roques C."/>
            <person name="Zahm M."/>
            <person name="Cabau C."/>
            <person name="Klopp C."/>
            <person name="Bouchez O."/>
            <person name="Donnadieu C."/>
            <person name="Kuhl H."/>
            <person name="Gislard M."/>
            <person name="Guendouz S."/>
            <person name="Journot L."/>
            <person name="Haffray P."/>
            <person name="Bestin A."/>
            <person name="Morvezen R."/>
            <person name="Feron R."/>
            <person name="Wen M."/>
            <person name="Jouanno E."/>
            <person name="Herpin A."/>
            <person name="Schartl M."/>
            <person name="Postlethwait J."/>
            <person name="Schaerlinger B."/>
            <person name="Chardard D."/>
            <person name="Lecocq T."/>
            <person name="Poncet C."/>
            <person name="Jaffrelo L."/>
            <person name="Lampietro C."/>
            <person name="Guiguen Y."/>
        </authorList>
    </citation>
    <scope>NUCLEOTIDE SEQUENCE [LARGE SCALE GENOMIC DNA]</scope>
    <source>
        <tissue evidence="2">Blood</tissue>
    </source>
</reference>
<organism evidence="2 3">
    <name type="scientific">Perca fluviatilis</name>
    <name type="common">European perch</name>
    <dbReference type="NCBI Taxonomy" id="8168"/>
    <lineage>
        <taxon>Eukaryota</taxon>
        <taxon>Metazoa</taxon>
        <taxon>Chordata</taxon>
        <taxon>Craniata</taxon>
        <taxon>Vertebrata</taxon>
        <taxon>Euteleostomi</taxon>
        <taxon>Actinopterygii</taxon>
        <taxon>Neopterygii</taxon>
        <taxon>Teleostei</taxon>
        <taxon>Neoteleostei</taxon>
        <taxon>Acanthomorphata</taxon>
        <taxon>Eupercaria</taxon>
        <taxon>Perciformes</taxon>
        <taxon>Percoidei</taxon>
        <taxon>Percidae</taxon>
        <taxon>Percinae</taxon>
        <taxon>Perca</taxon>
    </lineage>
</organism>
<sequence>MSALPIRKTNERVTVISATLAIVRNTWPPTVLTSRNELNQRPGKPQHRLVGAVMSSTPSRLKHPHCRKKHYPSSTYLTHV</sequence>
<evidence type="ECO:0000313" key="2">
    <source>
        <dbReference type="EMBL" id="KAF1380463.1"/>
    </source>
</evidence>
<evidence type="ECO:0000313" key="3">
    <source>
        <dbReference type="Proteomes" id="UP000465112"/>
    </source>
</evidence>
<dbReference type="Proteomes" id="UP000465112">
    <property type="component" value="Chromosome 14"/>
</dbReference>
<protein>
    <submittedName>
        <fullName evidence="2">Uncharacterized protein</fullName>
    </submittedName>
</protein>
<keyword evidence="3" id="KW-1185">Reference proteome</keyword>
<evidence type="ECO:0000256" key="1">
    <source>
        <dbReference type="SAM" id="MobiDB-lite"/>
    </source>
</evidence>
<feature type="region of interest" description="Disordered" evidence="1">
    <location>
        <begin position="54"/>
        <end position="80"/>
    </location>
</feature>
<accession>A0A6A5EWL4</accession>
<proteinExistence type="predicted"/>